<dbReference type="InterPro" id="IPR014001">
    <property type="entry name" value="Helicase_ATP-bd"/>
</dbReference>
<evidence type="ECO:0000256" key="1">
    <source>
        <dbReference type="SAM" id="MobiDB-lite"/>
    </source>
</evidence>
<dbReference type="Pfam" id="PF04851">
    <property type="entry name" value="ResIII"/>
    <property type="match status" value="1"/>
</dbReference>
<dbReference type="InterPro" id="IPR001650">
    <property type="entry name" value="Helicase_C-like"/>
</dbReference>
<dbReference type="PANTHER" id="PTHR47396:SF1">
    <property type="entry name" value="ATP-DEPENDENT HELICASE IRC3-RELATED"/>
    <property type="match status" value="1"/>
</dbReference>
<dbReference type="InterPro" id="IPR027417">
    <property type="entry name" value="P-loop_NTPase"/>
</dbReference>
<dbReference type="InterPro" id="IPR050742">
    <property type="entry name" value="Helicase_Restrict-Modif_Enz"/>
</dbReference>
<dbReference type="OrthoDB" id="9804086at2"/>
<accession>A0A158DXS0</accession>
<dbReference type="STRING" id="1777141.AWB80_07542"/>
<organism evidence="4 5">
    <name type="scientific">Caballeronia pedi</name>
    <dbReference type="NCBI Taxonomy" id="1777141"/>
    <lineage>
        <taxon>Bacteria</taxon>
        <taxon>Pseudomonadati</taxon>
        <taxon>Pseudomonadota</taxon>
        <taxon>Betaproteobacteria</taxon>
        <taxon>Burkholderiales</taxon>
        <taxon>Burkholderiaceae</taxon>
        <taxon>Caballeronia</taxon>
    </lineage>
</organism>
<dbReference type="GO" id="GO:0005524">
    <property type="term" value="F:ATP binding"/>
    <property type="evidence" value="ECO:0007669"/>
    <property type="project" value="InterPro"/>
</dbReference>
<feature type="region of interest" description="Disordered" evidence="1">
    <location>
        <begin position="355"/>
        <end position="387"/>
    </location>
</feature>
<dbReference type="Pfam" id="PF00271">
    <property type="entry name" value="Helicase_C"/>
    <property type="match status" value="1"/>
</dbReference>
<feature type="domain" description="Helicase ATP-binding" evidence="2">
    <location>
        <begin position="19"/>
        <end position="168"/>
    </location>
</feature>
<comment type="caution">
    <text evidence="4">The sequence shown here is derived from an EMBL/GenBank/DDBJ whole genome shotgun (WGS) entry which is preliminary data.</text>
</comment>
<dbReference type="GO" id="GO:0003677">
    <property type="term" value="F:DNA binding"/>
    <property type="evidence" value="ECO:0007669"/>
    <property type="project" value="InterPro"/>
</dbReference>
<protein>
    <submittedName>
        <fullName evidence="4">Type III restriction enzyme, res subunit</fullName>
    </submittedName>
</protein>
<dbReference type="Proteomes" id="UP000054911">
    <property type="component" value="Unassembled WGS sequence"/>
</dbReference>
<evidence type="ECO:0000313" key="4">
    <source>
        <dbReference type="EMBL" id="SAK98517.1"/>
    </source>
</evidence>
<dbReference type="AlphaFoldDB" id="A0A158DXS0"/>
<dbReference type="EMBL" id="FCOE02000050">
    <property type="protein sequence ID" value="SAK98517.1"/>
    <property type="molecule type" value="Genomic_DNA"/>
</dbReference>
<dbReference type="Gene3D" id="3.40.50.300">
    <property type="entry name" value="P-loop containing nucleotide triphosphate hydrolases"/>
    <property type="match status" value="2"/>
</dbReference>
<reference evidence="4" key="1">
    <citation type="submission" date="2016-01" db="EMBL/GenBank/DDBJ databases">
        <authorList>
            <person name="Peeters C."/>
        </authorList>
    </citation>
    <scope>NUCLEOTIDE SEQUENCE [LARGE SCALE GENOMIC DNA]</scope>
    <source>
        <strain evidence="4">LMG 29323</strain>
    </source>
</reference>
<dbReference type="RefSeq" id="WP_087131920.1">
    <property type="nucleotide sequence ID" value="NZ_FCOE02000050.1"/>
</dbReference>
<dbReference type="PANTHER" id="PTHR47396">
    <property type="entry name" value="TYPE I RESTRICTION ENZYME ECOKI R PROTEIN"/>
    <property type="match status" value="1"/>
</dbReference>
<dbReference type="GO" id="GO:0016787">
    <property type="term" value="F:hydrolase activity"/>
    <property type="evidence" value="ECO:0007669"/>
    <property type="project" value="InterPro"/>
</dbReference>
<dbReference type="SUPFAM" id="SSF52540">
    <property type="entry name" value="P-loop containing nucleoside triphosphate hydrolases"/>
    <property type="match status" value="1"/>
</dbReference>
<sequence>MPSIQLRDYQQAAVDEVRSEFRAKNYPTLFVLPTGGGKTYTFSYIAENAAAKGNPVVIIVHRKELLLQASASLRNLGIEHGLISPFFTPEPNKRIQVASIDTLLIRLKKGPMRFGLIIFDEAHHVIADNKWGRVFEALGRPPMLGVTATPVRTDGKGLGEHAGGVFKTMVLGPSTPELIERGMLINPVVYSSIETPDLSGIGKNKDGDYNRTELAARVDKPKITGNAVAHYSKICPGARAIVFCSSIEHARHVAAEFNAAGYRFELLVGAPEMSDAERTAVNKKLRRGEIDGACTVDLVSEGYDLPDLVCCIMLRPTASEALFLQQVGRVMRPSEGKTTCYLLDHVGNVGATLDGQWKRKHGMPNEERDWTLDGRKKRKGKQKDDDEPTIAIKQCPQCYHVHEPAPSCPTCGFIYPQPGGRSLEQVEGELQRITPEMEAQIKSRQRADQGRAQSVEEMVEKLGYSRSRAQNIVRAREEKAAFREALRADIDEWRKRTGQTVLGVFGKPFAAINGMKPKELREWRAKLDEMNPPAAEVSASEDEAFKQFMRRAVKTSVEEQPALI</sequence>
<evidence type="ECO:0000259" key="2">
    <source>
        <dbReference type="PROSITE" id="PS51192"/>
    </source>
</evidence>
<dbReference type="InterPro" id="IPR006935">
    <property type="entry name" value="Helicase/UvrB_N"/>
</dbReference>
<dbReference type="SMART" id="SM00487">
    <property type="entry name" value="DEXDc"/>
    <property type="match status" value="1"/>
</dbReference>
<feature type="compositionally biased region" description="Basic and acidic residues" evidence="1">
    <location>
        <begin position="363"/>
        <end position="374"/>
    </location>
</feature>
<dbReference type="PROSITE" id="PS51194">
    <property type="entry name" value="HELICASE_CTER"/>
    <property type="match status" value="1"/>
</dbReference>
<dbReference type="PROSITE" id="PS51192">
    <property type="entry name" value="HELICASE_ATP_BIND_1"/>
    <property type="match status" value="1"/>
</dbReference>
<dbReference type="SMART" id="SM00490">
    <property type="entry name" value="HELICc"/>
    <property type="match status" value="1"/>
</dbReference>
<feature type="domain" description="Helicase C-terminal" evidence="3">
    <location>
        <begin position="226"/>
        <end position="371"/>
    </location>
</feature>
<dbReference type="GO" id="GO:0005829">
    <property type="term" value="C:cytosol"/>
    <property type="evidence" value="ECO:0007669"/>
    <property type="project" value="TreeGrafter"/>
</dbReference>
<proteinExistence type="predicted"/>
<keyword evidence="5" id="KW-1185">Reference proteome</keyword>
<gene>
    <name evidence="4" type="ORF">AWB80_07542</name>
</gene>
<evidence type="ECO:0000259" key="3">
    <source>
        <dbReference type="PROSITE" id="PS51194"/>
    </source>
</evidence>
<evidence type="ECO:0000313" key="5">
    <source>
        <dbReference type="Proteomes" id="UP000054911"/>
    </source>
</evidence>
<name>A0A158DXS0_9BURK</name>